<dbReference type="RefSeq" id="WP_166672403.1">
    <property type="nucleotide sequence ID" value="NZ_QNSF01000011.1"/>
</dbReference>
<gene>
    <name evidence="1" type="ORF">DFO70_111248</name>
</gene>
<dbReference type="AlphaFoldDB" id="A0A366JQD6"/>
<dbReference type="Proteomes" id="UP000252731">
    <property type="component" value="Unassembled WGS sequence"/>
</dbReference>
<keyword evidence="2" id="KW-1185">Reference proteome</keyword>
<accession>A0A366JQD6</accession>
<comment type="caution">
    <text evidence="1">The sequence shown here is derived from an EMBL/GenBank/DDBJ whole genome shotgun (WGS) entry which is preliminary data.</text>
</comment>
<reference evidence="1 2" key="1">
    <citation type="submission" date="2018-06" db="EMBL/GenBank/DDBJ databases">
        <title>Freshwater and sediment microbial communities from various areas in North America, analyzing microbe dynamics in response to fracking.</title>
        <authorList>
            <person name="Lamendella R."/>
        </authorList>
    </citation>
    <scope>NUCLEOTIDE SEQUENCE [LARGE SCALE GENOMIC DNA]</scope>
    <source>
        <strain evidence="1 2">14_TX</strain>
    </source>
</reference>
<dbReference type="EMBL" id="QNSF01000011">
    <property type="protein sequence ID" value="RBP89592.1"/>
    <property type="molecule type" value="Genomic_DNA"/>
</dbReference>
<sequence length="53" mass="6407">MDEYKIGSWFSYDKPKWETNLEGCSDEVIKKTGFSREQLKKVLEVLYQNRIFE</sequence>
<organism evidence="1 2">
    <name type="scientific">Cytobacillus firmus</name>
    <name type="common">Bacillus firmus</name>
    <dbReference type="NCBI Taxonomy" id="1399"/>
    <lineage>
        <taxon>Bacteria</taxon>
        <taxon>Bacillati</taxon>
        <taxon>Bacillota</taxon>
        <taxon>Bacilli</taxon>
        <taxon>Bacillales</taxon>
        <taxon>Bacillaceae</taxon>
        <taxon>Cytobacillus</taxon>
    </lineage>
</organism>
<protein>
    <submittedName>
        <fullName evidence="1">Uncharacterized protein</fullName>
    </submittedName>
</protein>
<evidence type="ECO:0000313" key="1">
    <source>
        <dbReference type="EMBL" id="RBP89592.1"/>
    </source>
</evidence>
<evidence type="ECO:0000313" key="2">
    <source>
        <dbReference type="Proteomes" id="UP000252731"/>
    </source>
</evidence>
<proteinExistence type="predicted"/>
<name>A0A366JQD6_CYTFI</name>